<dbReference type="PROSITE" id="PS00107">
    <property type="entry name" value="PROTEIN_KINASE_ATP"/>
    <property type="match status" value="1"/>
</dbReference>
<proteinExistence type="predicted"/>
<reference evidence="9" key="2">
    <citation type="submission" date="2017-05" db="UniProtKB">
        <authorList>
            <consortium name="EnsemblMetazoa"/>
        </authorList>
    </citation>
    <scope>IDENTIFICATION</scope>
</reference>
<keyword evidence="3" id="KW-0418">Kinase</keyword>
<evidence type="ECO:0000256" key="1">
    <source>
        <dbReference type="ARBA" id="ARBA00022679"/>
    </source>
</evidence>
<feature type="domain" description="MSP" evidence="8">
    <location>
        <begin position="8"/>
        <end position="128"/>
    </location>
</feature>
<sequence length="556" mass="63438">MDKRLPPALILDPSEEITFEGPFVTTIKSTLKIINENEHSVGFVIKTTAPRIFVVNPNSSVIQPHQAITVEISVVPMDKSTLAISHGFKLMVSSAFVDDTLNKEIISETIRRMPKDQVKSFKLRTTFIEGEKRVALQQPATEKIKPSLQDAASLKLSDYEKKEVEHLQQIRTLEEENISLKIDMKSKLVEHEEKYKKHQLHIDKLEEDNSFLKGEIERKENEKEELKRNFEAEKQQWEVKLSDMIETGNSNPIQLQLQSQVAHLSVENMKLKGQVRQLQDQVRAIENSWKISHSEILLSNSELGRGGWGVIWIGEFRGQRVAVKQMHELLKSKEYMELLHREINTMSQLRHPNLLQFIGAVLDHPSGNPMIITEVMDTSLRKAYENNELTPDPSCRPVILSIMHDVAVGLNYLHCLPDPIIHRDVSSANVLLESKGDMKWKTKISDFGSAKLACAAVTELPGTIVYSAPESLQSVLDSEEAVQSPLMDSFSFGILLCEVLTCRYPDRRIFRDMLQSIQNLDEGVYDLVVCCTEREPRKRPVMKEIILVMENMINKQ</sequence>
<dbReference type="InterPro" id="IPR000719">
    <property type="entry name" value="Prot_kinase_dom"/>
</dbReference>
<dbReference type="SUPFAM" id="SSF56112">
    <property type="entry name" value="Protein kinase-like (PK-like)"/>
    <property type="match status" value="1"/>
</dbReference>
<dbReference type="OrthoDB" id="75724at2759"/>
<dbReference type="InterPro" id="IPR017441">
    <property type="entry name" value="Protein_kinase_ATP_BS"/>
</dbReference>
<name>A0A1X7VVH6_AMPQE</name>
<evidence type="ECO:0000313" key="10">
    <source>
        <dbReference type="Proteomes" id="UP000007879"/>
    </source>
</evidence>
<dbReference type="AlphaFoldDB" id="A0A1X7VVH6"/>
<dbReference type="GO" id="GO:0005524">
    <property type="term" value="F:ATP binding"/>
    <property type="evidence" value="ECO:0007669"/>
    <property type="project" value="UniProtKB-UniRule"/>
</dbReference>
<keyword evidence="6" id="KW-0175">Coiled coil</keyword>
<keyword evidence="4 5" id="KW-0067">ATP-binding</keyword>
<dbReference type="InterPro" id="IPR008962">
    <property type="entry name" value="PapD-like_sf"/>
</dbReference>
<dbReference type="EnsemblMetazoa" id="XM_003382501.2">
    <property type="protein sequence ID" value="XP_003382549.1"/>
    <property type="gene ID" value="LOC100637943"/>
</dbReference>
<dbReference type="InterPro" id="IPR008266">
    <property type="entry name" value="Tyr_kinase_AS"/>
</dbReference>
<dbReference type="PROSITE" id="PS50011">
    <property type="entry name" value="PROTEIN_KINASE_DOM"/>
    <property type="match status" value="1"/>
</dbReference>
<reference evidence="10" key="1">
    <citation type="journal article" date="2010" name="Nature">
        <title>The Amphimedon queenslandica genome and the evolution of animal complexity.</title>
        <authorList>
            <person name="Srivastava M."/>
            <person name="Simakov O."/>
            <person name="Chapman J."/>
            <person name="Fahey B."/>
            <person name="Gauthier M.E."/>
            <person name="Mitros T."/>
            <person name="Richards G.S."/>
            <person name="Conaco C."/>
            <person name="Dacre M."/>
            <person name="Hellsten U."/>
            <person name="Larroux C."/>
            <person name="Putnam N.H."/>
            <person name="Stanke M."/>
            <person name="Adamska M."/>
            <person name="Darling A."/>
            <person name="Degnan S.M."/>
            <person name="Oakley T.H."/>
            <person name="Plachetzki D.C."/>
            <person name="Zhai Y."/>
            <person name="Adamski M."/>
            <person name="Calcino A."/>
            <person name="Cummins S.F."/>
            <person name="Goodstein D.M."/>
            <person name="Harris C."/>
            <person name="Jackson D.J."/>
            <person name="Leys S.P."/>
            <person name="Shu S."/>
            <person name="Woodcroft B.J."/>
            <person name="Vervoort M."/>
            <person name="Kosik K.S."/>
            <person name="Manning G."/>
            <person name="Degnan B.M."/>
            <person name="Rokhsar D.S."/>
        </authorList>
    </citation>
    <scope>NUCLEOTIDE SEQUENCE [LARGE SCALE GENOMIC DNA]</scope>
</reference>
<dbReference type="FunFam" id="3.30.200.20:FF:000180">
    <property type="entry name" value="serine/threonine-protein kinase STY46-like"/>
    <property type="match status" value="1"/>
</dbReference>
<dbReference type="EnsemblMetazoa" id="Aqu2.1.43870_001">
    <property type="protein sequence ID" value="Aqu2.1.43870_001"/>
    <property type="gene ID" value="Aqu2.1.43870"/>
</dbReference>
<dbReference type="Gene3D" id="2.60.40.10">
    <property type="entry name" value="Immunoglobulins"/>
    <property type="match status" value="1"/>
</dbReference>
<dbReference type="Pfam" id="PF00069">
    <property type="entry name" value="Pkinase"/>
    <property type="match status" value="1"/>
</dbReference>
<dbReference type="InParanoid" id="A0A1X7VVH6"/>
<evidence type="ECO:0000256" key="5">
    <source>
        <dbReference type="PROSITE-ProRule" id="PRU10141"/>
    </source>
</evidence>
<dbReference type="GO" id="GO:0097527">
    <property type="term" value="P:necroptotic signaling pathway"/>
    <property type="evidence" value="ECO:0007669"/>
    <property type="project" value="TreeGrafter"/>
</dbReference>
<dbReference type="InterPro" id="IPR013783">
    <property type="entry name" value="Ig-like_fold"/>
</dbReference>
<evidence type="ECO:0000256" key="2">
    <source>
        <dbReference type="ARBA" id="ARBA00022741"/>
    </source>
</evidence>
<dbReference type="PROSITE" id="PS00109">
    <property type="entry name" value="PROTEIN_KINASE_TYR"/>
    <property type="match status" value="1"/>
</dbReference>
<evidence type="ECO:0000256" key="6">
    <source>
        <dbReference type="SAM" id="Coils"/>
    </source>
</evidence>
<gene>
    <name evidence="9" type="primary">100637943</name>
</gene>
<accession>A0A1X7VVH6</accession>
<feature type="binding site" evidence="5">
    <location>
        <position position="324"/>
    </location>
    <ligand>
        <name>ATP</name>
        <dbReference type="ChEBI" id="CHEBI:30616"/>
    </ligand>
</feature>
<dbReference type="Gene3D" id="3.30.200.20">
    <property type="entry name" value="Phosphorylase Kinase, domain 1"/>
    <property type="match status" value="1"/>
</dbReference>
<evidence type="ECO:0000256" key="3">
    <source>
        <dbReference type="ARBA" id="ARBA00022777"/>
    </source>
</evidence>
<dbReference type="Proteomes" id="UP000007879">
    <property type="component" value="Unassembled WGS sequence"/>
</dbReference>
<evidence type="ECO:0000259" key="8">
    <source>
        <dbReference type="PROSITE" id="PS50202"/>
    </source>
</evidence>
<dbReference type="InterPro" id="IPR051681">
    <property type="entry name" value="Ser/Thr_Kinases-Pseudokinases"/>
</dbReference>
<dbReference type="KEGG" id="aqu:100637943"/>
<evidence type="ECO:0008006" key="11">
    <source>
        <dbReference type="Google" id="ProtNLM"/>
    </source>
</evidence>
<keyword evidence="2 5" id="KW-0547">Nucleotide-binding</keyword>
<evidence type="ECO:0000256" key="4">
    <source>
        <dbReference type="ARBA" id="ARBA00022840"/>
    </source>
</evidence>
<dbReference type="Gene3D" id="1.10.510.10">
    <property type="entry name" value="Transferase(Phosphotransferase) domain 1"/>
    <property type="match status" value="1"/>
</dbReference>
<feature type="domain" description="Protein kinase" evidence="7">
    <location>
        <begin position="297"/>
        <end position="553"/>
    </location>
</feature>
<evidence type="ECO:0000259" key="7">
    <source>
        <dbReference type="PROSITE" id="PS50011"/>
    </source>
</evidence>
<dbReference type="SUPFAM" id="SSF49354">
    <property type="entry name" value="PapD-like"/>
    <property type="match status" value="1"/>
</dbReference>
<dbReference type="PANTHER" id="PTHR44329:SF298">
    <property type="entry name" value="MIXED LINEAGE KINASE DOMAIN-LIKE PROTEIN"/>
    <property type="match status" value="1"/>
</dbReference>
<dbReference type="InterPro" id="IPR000535">
    <property type="entry name" value="MSP_dom"/>
</dbReference>
<organism evidence="9">
    <name type="scientific">Amphimedon queenslandica</name>
    <name type="common">Sponge</name>
    <dbReference type="NCBI Taxonomy" id="400682"/>
    <lineage>
        <taxon>Eukaryota</taxon>
        <taxon>Metazoa</taxon>
        <taxon>Porifera</taxon>
        <taxon>Demospongiae</taxon>
        <taxon>Heteroscleromorpha</taxon>
        <taxon>Haplosclerida</taxon>
        <taxon>Niphatidae</taxon>
        <taxon>Amphimedon</taxon>
    </lineage>
</organism>
<keyword evidence="10" id="KW-1185">Reference proteome</keyword>
<feature type="coiled-coil region" evidence="6">
    <location>
        <begin position="156"/>
        <end position="288"/>
    </location>
</feature>
<dbReference type="InterPro" id="IPR011009">
    <property type="entry name" value="Kinase-like_dom_sf"/>
</dbReference>
<dbReference type="STRING" id="400682.A0A1X7VVH6"/>
<dbReference type="Pfam" id="PF00635">
    <property type="entry name" value="Motile_Sperm"/>
    <property type="match status" value="1"/>
</dbReference>
<dbReference type="PANTHER" id="PTHR44329">
    <property type="entry name" value="SERINE/THREONINE-PROTEIN KINASE TNNI3K-RELATED"/>
    <property type="match status" value="1"/>
</dbReference>
<evidence type="ECO:0000313" key="9">
    <source>
        <dbReference type="EnsemblMetazoa" id="Aqu2.1.43870_001"/>
    </source>
</evidence>
<protein>
    <recommendedName>
        <fullName evidence="11">Protein kinase domain-containing protein</fullName>
    </recommendedName>
</protein>
<keyword evidence="1" id="KW-0808">Transferase</keyword>
<dbReference type="GO" id="GO:0004672">
    <property type="term" value="F:protein kinase activity"/>
    <property type="evidence" value="ECO:0007669"/>
    <property type="project" value="InterPro"/>
</dbReference>
<dbReference type="PROSITE" id="PS50202">
    <property type="entry name" value="MSP"/>
    <property type="match status" value="1"/>
</dbReference>